<dbReference type="InterPro" id="IPR001584">
    <property type="entry name" value="Integrase_cat-core"/>
</dbReference>
<dbReference type="GO" id="GO:0003676">
    <property type="term" value="F:nucleic acid binding"/>
    <property type="evidence" value="ECO:0007669"/>
    <property type="project" value="InterPro"/>
</dbReference>
<dbReference type="InterPro" id="IPR050900">
    <property type="entry name" value="Transposase_IS3/IS150/IS904"/>
</dbReference>
<dbReference type="Proteomes" id="UP000198761">
    <property type="component" value="Unassembled WGS sequence"/>
</dbReference>
<dbReference type="Gene3D" id="3.30.420.10">
    <property type="entry name" value="Ribonuclease H-like superfamily/Ribonuclease H"/>
    <property type="match status" value="1"/>
</dbReference>
<dbReference type="PANTHER" id="PTHR46889:SF4">
    <property type="entry name" value="TRANSPOSASE INSO FOR INSERTION SEQUENCE ELEMENT IS911B-RELATED"/>
    <property type="match status" value="1"/>
</dbReference>
<dbReference type="RefSeq" id="WP_217643974.1">
    <property type="nucleotide sequence ID" value="NZ_FOCE01000011.1"/>
</dbReference>
<evidence type="ECO:0000259" key="1">
    <source>
        <dbReference type="PROSITE" id="PS50994"/>
    </source>
</evidence>
<evidence type="ECO:0000313" key="2">
    <source>
        <dbReference type="EMBL" id="SEO07809.1"/>
    </source>
</evidence>
<dbReference type="GO" id="GO:0015074">
    <property type="term" value="P:DNA integration"/>
    <property type="evidence" value="ECO:0007669"/>
    <property type="project" value="InterPro"/>
</dbReference>
<dbReference type="Pfam" id="PF13683">
    <property type="entry name" value="rve_3"/>
    <property type="match status" value="1"/>
</dbReference>
<organism evidence="2 3">
    <name type="scientific">Gemmobacter aquatilis</name>
    <dbReference type="NCBI Taxonomy" id="933059"/>
    <lineage>
        <taxon>Bacteria</taxon>
        <taxon>Pseudomonadati</taxon>
        <taxon>Pseudomonadota</taxon>
        <taxon>Alphaproteobacteria</taxon>
        <taxon>Rhodobacterales</taxon>
        <taxon>Paracoccaceae</taxon>
        <taxon>Gemmobacter</taxon>
    </lineage>
</organism>
<dbReference type="PROSITE" id="PS50994">
    <property type="entry name" value="INTEGRASE"/>
    <property type="match status" value="1"/>
</dbReference>
<protein>
    <submittedName>
        <fullName evidence="2">Integrase core domain-containing protein</fullName>
    </submittedName>
</protein>
<dbReference type="InterPro" id="IPR036397">
    <property type="entry name" value="RNaseH_sf"/>
</dbReference>
<accession>A0A1H8LRU8</accession>
<name>A0A1H8LRU8_9RHOB</name>
<dbReference type="AlphaFoldDB" id="A0A1H8LRU8"/>
<dbReference type="EMBL" id="FOCE01000011">
    <property type="protein sequence ID" value="SEO07809.1"/>
    <property type="molecule type" value="Genomic_DNA"/>
</dbReference>
<reference evidence="2 3" key="1">
    <citation type="submission" date="2016-10" db="EMBL/GenBank/DDBJ databases">
        <authorList>
            <person name="de Groot N.N."/>
        </authorList>
    </citation>
    <scope>NUCLEOTIDE SEQUENCE [LARGE SCALE GENOMIC DNA]</scope>
    <source>
        <strain evidence="2 3">DSM 3857</strain>
    </source>
</reference>
<proteinExistence type="predicted"/>
<feature type="domain" description="Integrase catalytic" evidence="1">
    <location>
        <begin position="1"/>
        <end position="76"/>
    </location>
</feature>
<evidence type="ECO:0000313" key="3">
    <source>
        <dbReference type="Proteomes" id="UP000198761"/>
    </source>
</evidence>
<dbReference type="STRING" id="933059.SAMN04488103_111110"/>
<keyword evidence="3" id="KW-1185">Reference proteome</keyword>
<sequence>MIAVPAAEGIAVIMPDNGMVERVIRTLKEQCIHRQRFDSIQHATRAIGDWISFYNNHRPHQALDMKTPAEAFALAA</sequence>
<dbReference type="PANTHER" id="PTHR46889">
    <property type="entry name" value="TRANSPOSASE INSF FOR INSERTION SEQUENCE IS3B-RELATED"/>
    <property type="match status" value="1"/>
</dbReference>
<gene>
    <name evidence="2" type="ORF">SAMN04488103_111110</name>
</gene>
<dbReference type="InterPro" id="IPR012337">
    <property type="entry name" value="RNaseH-like_sf"/>
</dbReference>
<dbReference type="SUPFAM" id="SSF53098">
    <property type="entry name" value="Ribonuclease H-like"/>
    <property type="match status" value="1"/>
</dbReference>